<keyword evidence="4" id="KW-0966">Cell projection</keyword>
<sequence>MPLHADFVLMQRRKQETARATMAASVRADYAVGAYADWEVRTDAKLKQRAVAQRYESIRAQDKAALIERRRRLAQMLLAEEAAFQQQIDALDEGPDERRARMESRARELRDKREAERKAFVDQQLERQWRLGCDALRNADSVNVSKACDEARGYQLEEKLQLLALEQQEASIFAEQWLNDGRAKAKRELDEEAHRKAMDEEQKRILAMQVGEKHAVVDAERAERDAEARALATQWVVEKAAQEAAEAERRRRQHAAKLELDAFNVAKRSERSTAYAHELADDRSRLALVLAKEAEDARIEHEHHETLKRESLAYQKHLQILMAKEAADEAELEKARNADLGKAWDKRVEQWGREQAAREQLLQSTLEGRKLQIEQRQRERAAQLAHREGEKETMLLEVERINKVEQIKRDNELARQKQNAAYLQAQAAQRQFSRQLDVNSKVLERQAIDKAEQEYMARVSREMGKTRSTLWG</sequence>
<dbReference type="InterPro" id="IPR043597">
    <property type="entry name" value="TPH_dom"/>
</dbReference>
<dbReference type="EMBL" id="JAGTXO010000001">
    <property type="protein sequence ID" value="KAG8471281.1"/>
    <property type="molecule type" value="Genomic_DNA"/>
</dbReference>
<dbReference type="OrthoDB" id="75950at2759"/>
<dbReference type="Proteomes" id="UP000751190">
    <property type="component" value="Unassembled WGS sequence"/>
</dbReference>
<evidence type="ECO:0000313" key="8">
    <source>
        <dbReference type="EMBL" id="KAG8471281.1"/>
    </source>
</evidence>
<dbReference type="InterPro" id="IPR043596">
    <property type="entry name" value="CFAP53/TCHP"/>
</dbReference>
<dbReference type="PANTHER" id="PTHR31183">
    <property type="entry name" value="TRICHOPLEIN KERATIN FILAMENT-BINDING PROTEIN FAMILY MEMBER"/>
    <property type="match status" value="1"/>
</dbReference>
<evidence type="ECO:0000256" key="1">
    <source>
        <dbReference type="ARBA" id="ARBA00004138"/>
    </source>
</evidence>
<protein>
    <recommendedName>
        <fullName evidence="6">Cilia- and flagella-associated protein 53</fullName>
    </recommendedName>
</protein>
<evidence type="ECO:0000256" key="5">
    <source>
        <dbReference type="ARBA" id="ARBA00033747"/>
    </source>
</evidence>
<reference evidence="8" key="1">
    <citation type="submission" date="2021-05" db="EMBL/GenBank/DDBJ databases">
        <title>The genome of the haptophyte Pavlova lutheri (Diacronema luteri, Pavlovales) - a model for lipid biosynthesis in eukaryotic algae.</title>
        <authorList>
            <person name="Hulatt C.J."/>
            <person name="Posewitz M.C."/>
        </authorList>
    </citation>
    <scope>NUCLEOTIDE SEQUENCE</scope>
    <source>
        <strain evidence="8">NIVA-4/92</strain>
    </source>
</reference>
<evidence type="ECO:0000256" key="4">
    <source>
        <dbReference type="ARBA" id="ARBA00023273"/>
    </source>
</evidence>
<comment type="similarity">
    <text evidence="5">Belongs to the CFAP53 family.</text>
</comment>
<keyword evidence="9" id="KW-1185">Reference proteome</keyword>
<keyword evidence="2" id="KW-0175">Coiled coil</keyword>
<dbReference type="OMA" id="IQAQHND"/>
<feature type="domain" description="Trichohyalin-plectin-homology" evidence="7">
    <location>
        <begin position="133"/>
        <end position="463"/>
    </location>
</feature>
<evidence type="ECO:0000256" key="6">
    <source>
        <dbReference type="ARBA" id="ARBA00033773"/>
    </source>
</evidence>
<organism evidence="8 9">
    <name type="scientific">Diacronema lutheri</name>
    <name type="common">Unicellular marine alga</name>
    <name type="synonym">Monochrysis lutheri</name>
    <dbReference type="NCBI Taxonomy" id="2081491"/>
    <lineage>
        <taxon>Eukaryota</taxon>
        <taxon>Haptista</taxon>
        <taxon>Haptophyta</taxon>
        <taxon>Pavlovophyceae</taxon>
        <taxon>Pavlovales</taxon>
        <taxon>Pavlovaceae</taxon>
        <taxon>Diacronema</taxon>
    </lineage>
</organism>
<gene>
    <name evidence="8" type="ORF">KFE25_009702</name>
</gene>
<keyword evidence="3" id="KW-0969">Cilium</keyword>
<dbReference type="AlphaFoldDB" id="A0A8J5XKZ4"/>
<dbReference type="GO" id="GO:0005929">
    <property type="term" value="C:cilium"/>
    <property type="evidence" value="ECO:0007669"/>
    <property type="project" value="UniProtKB-SubCell"/>
</dbReference>
<evidence type="ECO:0000313" key="9">
    <source>
        <dbReference type="Proteomes" id="UP000751190"/>
    </source>
</evidence>
<accession>A0A8J5XKZ4</accession>
<name>A0A8J5XKZ4_DIALT</name>
<evidence type="ECO:0000256" key="3">
    <source>
        <dbReference type="ARBA" id="ARBA00023069"/>
    </source>
</evidence>
<comment type="subcellular location">
    <subcellularLocation>
        <location evidence="1">Cell projection</location>
        <location evidence="1">Cilium</location>
    </subcellularLocation>
</comment>
<evidence type="ECO:0000256" key="2">
    <source>
        <dbReference type="ARBA" id="ARBA00023054"/>
    </source>
</evidence>
<dbReference type="Pfam" id="PF13868">
    <property type="entry name" value="TPH"/>
    <property type="match status" value="1"/>
</dbReference>
<proteinExistence type="inferred from homology"/>
<comment type="caution">
    <text evidence="8">The sequence shown here is derived from an EMBL/GenBank/DDBJ whole genome shotgun (WGS) entry which is preliminary data.</text>
</comment>
<evidence type="ECO:0000259" key="7">
    <source>
        <dbReference type="Pfam" id="PF13868"/>
    </source>
</evidence>
<dbReference type="PANTHER" id="PTHR31183:SF1">
    <property type="entry name" value="CILIA- AND FLAGELLA-ASSOCIATED PROTEIN 53"/>
    <property type="match status" value="1"/>
</dbReference>